<organism evidence="1">
    <name type="scientific">bioreactor metagenome</name>
    <dbReference type="NCBI Taxonomy" id="1076179"/>
    <lineage>
        <taxon>unclassified sequences</taxon>
        <taxon>metagenomes</taxon>
        <taxon>ecological metagenomes</taxon>
    </lineage>
</organism>
<evidence type="ECO:0000313" key="1">
    <source>
        <dbReference type="EMBL" id="MPM63219.1"/>
    </source>
</evidence>
<protein>
    <submittedName>
        <fullName evidence="1">Uncharacterized protein</fullName>
    </submittedName>
</protein>
<name>A0A645BCK8_9ZZZZ</name>
<comment type="caution">
    <text evidence="1">The sequence shown here is derived from an EMBL/GenBank/DDBJ whole genome shotgun (WGS) entry which is preliminary data.</text>
</comment>
<gene>
    <name evidence="1" type="ORF">SDC9_110099</name>
</gene>
<accession>A0A645BCK8</accession>
<dbReference type="EMBL" id="VSSQ01019285">
    <property type="protein sequence ID" value="MPM63219.1"/>
    <property type="molecule type" value="Genomic_DNA"/>
</dbReference>
<proteinExistence type="predicted"/>
<dbReference type="AlphaFoldDB" id="A0A645BCK8"/>
<reference evidence="1" key="1">
    <citation type="submission" date="2019-08" db="EMBL/GenBank/DDBJ databases">
        <authorList>
            <person name="Kucharzyk K."/>
            <person name="Murdoch R.W."/>
            <person name="Higgins S."/>
            <person name="Loffler F."/>
        </authorList>
    </citation>
    <scope>NUCLEOTIDE SEQUENCE</scope>
</reference>
<sequence>MGFFRDEYSLFNRYSNLFEFVALCFKNYWINHNSVANDIHCVFSEHSRRNCVQNKFLVFELE</sequence>